<proteinExistence type="predicted"/>
<dbReference type="Pfam" id="PF13290">
    <property type="entry name" value="CHB_HEX_C_1"/>
    <property type="match status" value="1"/>
</dbReference>
<dbReference type="InterPro" id="IPR059177">
    <property type="entry name" value="GH29D-like_dom"/>
</dbReference>
<sequence precursor="true">MKHGWSIVIIRKSLLLFALAYACAPGVFAAAPAYETQSWPAGRVLTWAHPGQSGEIGDAANWTQDGRAAKDPPDSETDIILPAAGARYSVAGGRNNQVRHVTIHKNARLTGGHRNEVEIWGNCDVLPEGMVRFVSVVGGKHTYFRVQGSEFPTPENGQAFQHPSRRLPEAQQSRAQISHKFQVCKYGTASVEFLGNLGVSDEVMLQHGKMIVSGDFRFSGVTNKGALEIYDGGILEIQTGGRVAPFAPENNKDVYNVNVYRNGVIQAGSPERPLTGDAFLLLGYGDNQKPGHTGLYMAVGSMMRVYSSDPAKARLVVQATAAVEGFRDGTGGLVGEPDLPARDKHGIAMQLAGDVQLDGVHFDYVCDGGISMADPDARKAWRNVTFGRHNAGPEDALFSELAVDPNAYYHSRGDQKSEWGLTETAMASMQGYLEQSDPFHLQTLPESTEVKLVGRGKNAIKTPVAVVFDHPIEVTIENRVPGARIRYTTDGTEPTKDSPIYNGPISLSKTTKLTMKAYKTGVGFSPTHSTTYVIQ</sequence>
<dbReference type="AlphaFoldDB" id="A0A518DFN3"/>
<accession>A0A518DFN3</accession>
<evidence type="ECO:0000313" key="3">
    <source>
        <dbReference type="EMBL" id="QDU90285.1"/>
    </source>
</evidence>
<feature type="domain" description="GH29D-like beta-sandwich" evidence="2">
    <location>
        <begin position="469"/>
        <end position="521"/>
    </location>
</feature>
<evidence type="ECO:0000259" key="2">
    <source>
        <dbReference type="Pfam" id="PF13290"/>
    </source>
</evidence>
<gene>
    <name evidence="3" type="ORF">Pla175_36880</name>
</gene>
<dbReference type="OrthoDB" id="1098018at2"/>
<evidence type="ECO:0000256" key="1">
    <source>
        <dbReference type="SAM" id="SignalP"/>
    </source>
</evidence>
<feature type="chain" id="PRO_5021767551" description="GH29D-like beta-sandwich domain-containing protein" evidence="1">
    <location>
        <begin position="30"/>
        <end position="535"/>
    </location>
</feature>
<reference evidence="3 4" key="1">
    <citation type="submission" date="2019-02" db="EMBL/GenBank/DDBJ databases">
        <title>Deep-cultivation of Planctomycetes and their phenomic and genomic characterization uncovers novel biology.</title>
        <authorList>
            <person name="Wiegand S."/>
            <person name="Jogler M."/>
            <person name="Boedeker C."/>
            <person name="Pinto D."/>
            <person name="Vollmers J."/>
            <person name="Rivas-Marin E."/>
            <person name="Kohn T."/>
            <person name="Peeters S.H."/>
            <person name="Heuer A."/>
            <person name="Rast P."/>
            <person name="Oberbeckmann S."/>
            <person name="Bunk B."/>
            <person name="Jeske O."/>
            <person name="Meyerdierks A."/>
            <person name="Storesund J.E."/>
            <person name="Kallscheuer N."/>
            <person name="Luecker S."/>
            <person name="Lage O.M."/>
            <person name="Pohl T."/>
            <person name="Merkel B.J."/>
            <person name="Hornburger P."/>
            <person name="Mueller R.-W."/>
            <person name="Bruemmer F."/>
            <person name="Labrenz M."/>
            <person name="Spormann A.M."/>
            <person name="Op den Camp H."/>
            <person name="Overmann J."/>
            <person name="Amann R."/>
            <person name="Jetten M.S.M."/>
            <person name="Mascher T."/>
            <person name="Medema M.H."/>
            <person name="Devos D.P."/>
            <person name="Kaster A.-K."/>
            <person name="Ovreas L."/>
            <person name="Rohde M."/>
            <person name="Galperin M.Y."/>
            <person name="Jogler C."/>
        </authorList>
    </citation>
    <scope>NUCLEOTIDE SEQUENCE [LARGE SCALE GENOMIC DNA]</scope>
    <source>
        <strain evidence="3 4">Pla175</strain>
    </source>
</reference>
<protein>
    <recommendedName>
        <fullName evidence="2">GH29D-like beta-sandwich domain-containing protein</fullName>
    </recommendedName>
</protein>
<dbReference type="EMBL" id="CP036291">
    <property type="protein sequence ID" value="QDU90285.1"/>
    <property type="molecule type" value="Genomic_DNA"/>
</dbReference>
<keyword evidence="1" id="KW-0732">Signal</keyword>
<dbReference type="PROSITE" id="PS51257">
    <property type="entry name" value="PROKAR_LIPOPROTEIN"/>
    <property type="match status" value="1"/>
</dbReference>
<dbReference type="KEGG" id="pnd:Pla175_36880"/>
<dbReference type="Proteomes" id="UP000317429">
    <property type="component" value="Chromosome"/>
</dbReference>
<name>A0A518DFN3_9BACT</name>
<keyword evidence="4" id="KW-1185">Reference proteome</keyword>
<organism evidence="3 4">
    <name type="scientific">Pirellulimonas nuda</name>
    <dbReference type="NCBI Taxonomy" id="2528009"/>
    <lineage>
        <taxon>Bacteria</taxon>
        <taxon>Pseudomonadati</taxon>
        <taxon>Planctomycetota</taxon>
        <taxon>Planctomycetia</taxon>
        <taxon>Pirellulales</taxon>
        <taxon>Lacipirellulaceae</taxon>
        <taxon>Pirellulimonas</taxon>
    </lineage>
</organism>
<evidence type="ECO:0000313" key="4">
    <source>
        <dbReference type="Proteomes" id="UP000317429"/>
    </source>
</evidence>
<feature type="signal peptide" evidence="1">
    <location>
        <begin position="1"/>
        <end position="29"/>
    </location>
</feature>
<dbReference type="RefSeq" id="WP_145288462.1">
    <property type="nucleotide sequence ID" value="NZ_CP036291.1"/>
</dbReference>